<dbReference type="Gene3D" id="3.40.430.10">
    <property type="entry name" value="Dihydrofolate Reductase, subunit A"/>
    <property type="match status" value="1"/>
</dbReference>
<gene>
    <name evidence="1" type="ORF">N7U68_09005</name>
</gene>
<dbReference type="Proteomes" id="UP001064087">
    <property type="component" value="Chromosome"/>
</dbReference>
<evidence type="ECO:0000313" key="2">
    <source>
        <dbReference type="Proteomes" id="UP001064087"/>
    </source>
</evidence>
<evidence type="ECO:0000313" key="1">
    <source>
        <dbReference type="EMBL" id="UXX84755.1"/>
    </source>
</evidence>
<accession>A0ABY6DLW0</accession>
<protein>
    <recommendedName>
        <fullName evidence="3">RibD C-terminal domain-containing protein</fullName>
    </recommendedName>
</protein>
<keyword evidence="2" id="KW-1185">Reference proteome</keyword>
<reference evidence="1" key="1">
    <citation type="submission" date="2022-10" db="EMBL/GenBank/DDBJ databases">
        <title>Roseovarius pelagicus sp. nov., isolated from Arctic seawater.</title>
        <authorList>
            <person name="Hong Y.W."/>
            <person name="Hwang C.Y."/>
        </authorList>
    </citation>
    <scope>NUCLEOTIDE SEQUENCE</scope>
    <source>
        <strain evidence="1">HL-MP18</strain>
    </source>
</reference>
<dbReference type="EMBL" id="CP106738">
    <property type="protein sequence ID" value="UXX84755.1"/>
    <property type="molecule type" value="Genomic_DNA"/>
</dbReference>
<dbReference type="RefSeq" id="WP_263048891.1">
    <property type="nucleotide sequence ID" value="NZ_CP106738.1"/>
</dbReference>
<proteinExistence type="predicted"/>
<dbReference type="InterPro" id="IPR024072">
    <property type="entry name" value="DHFR-like_dom_sf"/>
</dbReference>
<dbReference type="SUPFAM" id="SSF53597">
    <property type="entry name" value="Dihydrofolate reductase-like"/>
    <property type="match status" value="1"/>
</dbReference>
<evidence type="ECO:0008006" key="3">
    <source>
        <dbReference type="Google" id="ProtNLM"/>
    </source>
</evidence>
<organism evidence="1 2">
    <name type="scientific">Roseovarius pelagicus</name>
    <dbReference type="NCBI Taxonomy" id="2980108"/>
    <lineage>
        <taxon>Bacteria</taxon>
        <taxon>Pseudomonadati</taxon>
        <taxon>Pseudomonadota</taxon>
        <taxon>Alphaproteobacteria</taxon>
        <taxon>Rhodobacterales</taxon>
        <taxon>Roseobacteraceae</taxon>
        <taxon>Roseovarius</taxon>
    </lineage>
</organism>
<name>A0ABY6DLW0_9RHOB</name>
<sequence>MKGWWGGNPPYHAPTFVLTLYPRAPIEMEGGTVFHFVTGGIEAAMEQARSEAGGKNVKIGGGVSMVRQYPQVGLVDEIYVATEAATHLVRTR</sequence>